<evidence type="ECO:0000313" key="2">
    <source>
        <dbReference type="Proteomes" id="UP000007431"/>
    </source>
</evidence>
<dbReference type="VEuPathDB" id="FungiDB:SCHCODRAFT_02749336"/>
<organism evidence="2">
    <name type="scientific">Schizophyllum commune (strain H4-8 / FGSC 9210)</name>
    <name type="common">Split gill fungus</name>
    <dbReference type="NCBI Taxonomy" id="578458"/>
    <lineage>
        <taxon>Eukaryota</taxon>
        <taxon>Fungi</taxon>
        <taxon>Dikarya</taxon>
        <taxon>Basidiomycota</taxon>
        <taxon>Agaricomycotina</taxon>
        <taxon>Agaricomycetes</taxon>
        <taxon>Agaricomycetidae</taxon>
        <taxon>Agaricales</taxon>
        <taxon>Schizophyllaceae</taxon>
        <taxon>Schizophyllum</taxon>
    </lineage>
</organism>
<protein>
    <submittedName>
        <fullName evidence="1">Expressed protein</fullName>
    </submittedName>
</protein>
<evidence type="ECO:0000313" key="1">
    <source>
        <dbReference type="EMBL" id="EFI96099.1"/>
    </source>
</evidence>
<accession>D8Q7Y9</accession>
<dbReference type="Proteomes" id="UP000007431">
    <property type="component" value="Unassembled WGS sequence"/>
</dbReference>
<dbReference type="InParanoid" id="D8Q7Y9"/>
<name>D8Q7Y9_SCHCM</name>
<dbReference type="HOGENOM" id="CLU_2360946_0_0_1"/>
<dbReference type="EMBL" id="GL377307">
    <property type="protein sequence ID" value="EFI96099.1"/>
    <property type="molecule type" value="Genomic_DNA"/>
</dbReference>
<proteinExistence type="predicted"/>
<dbReference type="AlphaFoldDB" id="D8Q7Y9"/>
<reference evidence="1 2" key="1">
    <citation type="journal article" date="2010" name="Nat. Biotechnol.">
        <title>Genome sequence of the model mushroom Schizophyllum commune.</title>
        <authorList>
            <person name="Ohm R.A."/>
            <person name="de Jong J.F."/>
            <person name="Lugones L.G."/>
            <person name="Aerts A."/>
            <person name="Kothe E."/>
            <person name="Stajich J.E."/>
            <person name="de Vries R.P."/>
            <person name="Record E."/>
            <person name="Levasseur A."/>
            <person name="Baker S.E."/>
            <person name="Bartholomew K.A."/>
            <person name="Coutinho P.M."/>
            <person name="Erdmann S."/>
            <person name="Fowler T.J."/>
            <person name="Gathman A.C."/>
            <person name="Lombard V."/>
            <person name="Henrissat B."/>
            <person name="Knabe N."/>
            <person name="Kuees U."/>
            <person name="Lilly W.W."/>
            <person name="Lindquist E."/>
            <person name="Lucas S."/>
            <person name="Magnuson J.K."/>
            <person name="Piumi F."/>
            <person name="Raudaskoski M."/>
            <person name="Salamov A."/>
            <person name="Schmutz J."/>
            <person name="Schwarze F.W.M.R."/>
            <person name="vanKuyk P.A."/>
            <person name="Horton J.S."/>
            <person name="Grigoriev I.V."/>
            <person name="Woesten H.A.B."/>
        </authorList>
    </citation>
    <scope>NUCLEOTIDE SEQUENCE [LARGE SCALE GENOMIC DNA]</scope>
    <source>
        <strain evidence="2">H4-8 / FGSC 9210</strain>
    </source>
</reference>
<sequence>MDTLYKPLLRRASRAYQFVQRPGFDNAVSEVSAKGERAEPGMEKQVRMLLHALSSRPDRVLSVGDASSNTRRVVWVVDEATAEVTEGAKCRSPISL</sequence>
<keyword evidence="2" id="KW-1185">Reference proteome</keyword>
<gene>
    <name evidence="1" type="ORF">SCHCODRAFT_85404</name>
</gene>